<dbReference type="SUPFAM" id="SSF51161">
    <property type="entry name" value="Trimeric LpxA-like enzymes"/>
    <property type="match status" value="1"/>
</dbReference>
<dbReference type="SMART" id="SM01266">
    <property type="entry name" value="Mac"/>
    <property type="match status" value="1"/>
</dbReference>
<dbReference type="Proteomes" id="UP000002774">
    <property type="component" value="Chromosome"/>
</dbReference>
<dbReference type="HOGENOM" id="CLU_051638_3_0_10"/>
<evidence type="ECO:0000256" key="3">
    <source>
        <dbReference type="ARBA" id="ARBA00022737"/>
    </source>
</evidence>
<name>H1XZW9_9SPHI</name>
<keyword evidence="2 5" id="KW-0808">Transferase</keyword>
<dbReference type="InterPro" id="IPR039369">
    <property type="entry name" value="LacA-like"/>
</dbReference>
<dbReference type="AlphaFoldDB" id="H1XZW9"/>
<dbReference type="Pfam" id="PF00132">
    <property type="entry name" value="Hexapep"/>
    <property type="match status" value="1"/>
</dbReference>
<keyword evidence="3" id="KW-0677">Repeat</keyword>
<keyword evidence="4 5" id="KW-0012">Acyltransferase</keyword>
<reference evidence="7" key="1">
    <citation type="submission" date="2011-09" db="EMBL/GenBank/DDBJ databases">
        <title>The permanent draft genome of Mucilaginibacter paludis DSM 18603.</title>
        <authorList>
            <consortium name="US DOE Joint Genome Institute (JGI-PGF)"/>
            <person name="Lucas S."/>
            <person name="Han J."/>
            <person name="Lapidus A."/>
            <person name="Bruce D."/>
            <person name="Goodwin L."/>
            <person name="Pitluck S."/>
            <person name="Peters L."/>
            <person name="Kyrpides N."/>
            <person name="Mavromatis K."/>
            <person name="Ivanova N."/>
            <person name="Mikhailova N."/>
            <person name="Held B."/>
            <person name="Detter J.C."/>
            <person name="Tapia R."/>
            <person name="Han C."/>
            <person name="Land M."/>
            <person name="Hauser L."/>
            <person name="Markowitz V."/>
            <person name="Cheng J.-F."/>
            <person name="Hugenholtz P."/>
            <person name="Woyke T."/>
            <person name="Wu D."/>
            <person name="Tindall B."/>
            <person name="Brambilla E."/>
            <person name="Klenk H.-P."/>
            <person name="Eisen J.A."/>
        </authorList>
    </citation>
    <scope>NUCLEOTIDE SEQUENCE [LARGE SCALE GENOMIC DNA]</scope>
    <source>
        <strain evidence="7">DSM 18603</strain>
    </source>
</reference>
<dbReference type="InterPro" id="IPR011004">
    <property type="entry name" value="Trimer_LpxA-like_sf"/>
</dbReference>
<dbReference type="InterPro" id="IPR018357">
    <property type="entry name" value="Hexapep_transf_CS"/>
</dbReference>
<proteinExistence type="inferred from homology"/>
<dbReference type="PANTHER" id="PTHR43017:SF1">
    <property type="entry name" value="ACETYLTRANSFERASE YJL218W-RELATED"/>
    <property type="match status" value="1"/>
</dbReference>
<dbReference type="EC" id="2.3.1.-" evidence="5"/>
<evidence type="ECO:0000259" key="6">
    <source>
        <dbReference type="SMART" id="SM01266"/>
    </source>
</evidence>
<dbReference type="STRING" id="714943.Mucpa_3713"/>
<dbReference type="GO" id="GO:0008870">
    <property type="term" value="F:galactoside O-acetyltransferase activity"/>
    <property type="evidence" value="ECO:0007669"/>
    <property type="project" value="TreeGrafter"/>
</dbReference>
<evidence type="ECO:0000256" key="1">
    <source>
        <dbReference type="ARBA" id="ARBA00007274"/>
    </source>
</evidence>
<dbReference type="Pfam" id="PF12464">
    <property type="entry name" value="Mac"/>
    <property type="match status" value="1"/>
</dbReference>
<dbReference type="InterPro" id="IPR024688">
    <property type="entry name" value="Mac_dom"/>
</dbReference>
<dbReference type="eggNOG" id="COG0110">
    <property type="taxonomic scope" value="Bacteria"/>
</dbReference>
<feature type="domain" description="Maltose/galactoside acetyltransferase" evidence="6">
    <location>
        <begin position="11"/>
        <end position="65"/>
    </location>
</feature>
<evidence type="ECO:0000313" key="8">
    <source>
        <dbReference type="Proteomes" id="UP000002774"/>
    </source>
</evidence>
<dbReference type="EMBL" id="CM001403">
    <property type="protein sequence ID" value="EHQ27811.1"/>
    <property type="molecule type" value="Genomic_DNA"/>
</dbReference>
<accession>H1XZW9</accession>
<comment type="similarity">
    <text evidence="1 5">Belongs to the transferase hexapeptide repeat family.</text>
</comment>
<organism evidence="7 8">
    <name type="scientific">Mucilaginibacter paludis DSM 18603</name>
    <dbReference type="NCBI Taxonomy" id="714943"/>
    <lineage>
        <taxon>Bacteria</taxon>
        <taxon>Pseudomonadati</taxon>
        <taxon>Bacteroidota</taxon>
        <taxon>Sphingobacteriia</taxon>
        <taxon>Sphingobacteriales</taxon>
        <taxon>Sphingobacteriaceae</taxon>
        <taxon>Mucilaginibacter</taxon>
    </lineage>
</organism>
<protein>
    <recommendedName>
        <fullName evidence="5">Acetyltransferase</fullName>
        <ecNumber evidence="5">2.3.1.-</ecNumber>
    </recommendedName>
</protein>
<sequence>MFNNNTQMTEKEKMVAGLPYRANDAELIELRTQVRKILGPYNQVGMHETEAQTAMLGQILGKKGEGSWIEPPFYCDYGFNISVGKDFYMNFDGVILDVAAVTIGDNVMCGPKVQILAATHSIDPTERNFSGTELGKPVTIGHRVWLGAGVIICPGVTIGDEAVIGAGSVVTRDIPSRVFAAGNPCRVIKVI</sequence>
<dbReference type="PROSITE" id="PS00101">
    <property type="entry name" value="HEXAPEP_TRANSFERASES"/>
    <property type="match status" value="1"/>
</dbReference>
<evidence type="ECO:0000313" key="7">
    <source>
        <dbReference type="EMBL" id="EHQ27811.1"/>
    </source>
</evidence>
<keyword evidence="8" id="KW-1185">Reference proteome</keyword>
<dbReference type="FunFam" id="2.160.10.10:FF:000008">
    <property type="entry name" value="Maltose O-acetyltransferase"/>
    <property type="match status" value="1"/>
</dbReference>
<dbReference type="PANTHER" id="PTHR43017">
    <property type="entry name" value="GALACTOSIDE O-ACETYLTRANSFERASE"/>
    <property type="match status" value="1"/>
</dbReference>
<dbReference type="InterPro" id="IPR001451">
    <property type="entry name" value="Hexapep"/>
</dbReference>
<gene>
    <name evidence="7" type="ORF">Mucpa_3713</name>
</gene>
<evidence type="ECO:0000256" key="2">
    <source>
        <dbReference type="ARBA" id="ARBA00022679"/>
    </source>
</evidence>
<evidence type="ECO:0000256" key="5">
    <source>
        <dbReference type="RuleBase" id="RU367021"/>
    </source>
</evidence>
<dbReference type="Gene3D" id="2.160.10.10">
    <property type="entry name" value="Hexapeptide repeat proteins"/>
    <property type="match status" value="1"/>
</dbReference>
<evidence type="ECO:0000256" key="4">
    <source>
        <dbReference type="ARBA" id="ARBA00023315"/>
    </source>
</evidence>
<dbReference type="CDD" id="cd03357">
    <property type="entry name" value="LbH_MAT_GAT"/>
    <property type="match status" value="1"/>
</dbReference>